<evidence type="ECO:0000313" key="4">
    <source>
        <dbReference type="EMBL" id="SUS06956.1"/>
    </source>
</evidence>
<dbReference type="InterPro" id="IPR024188">
    <property type="entry name" value="GltB"/>
</dbReference>
<dbReference type="PANTHER" id="PTHR43819:SF1">
    <property type="entry name" value="ARCHAEAL-TYPE GLUTAMATE SYNTHASE [NADPH]"/>
    <property type="match status" value="1"/>
</dbReference>
<comment type="similarity">
    <text evidence="1">Belongs to the glutamate synthase family.</text>
</comment>
<dbReference type="EMBL" id="UIDG01000281">
    <property type="protein sequence ID" value="SUS06956.1"/>
    <property type="molecule type" value="Genomic_DNA"/>
</dbReference>
<dbReference type="Pfam" id="PF01645">
    <property type="entry name" value="Glu_synthase"/>
    <property type="match status" value="1"/>
</dbReference>
<dbReference type="InterPro" id="IPR013785">
    <property type="entry name" value="Aldolase_TIM"/>
</dbReference>
<evidence type="ECO:0000259" key="3">
    <source>
        <dbReference type="Pfam" id="PF01645"/>
    </source>
</evidence>
<organism evidence="4">
    <name type="scientific">metagenome</name>
    <dbReference type="NCBI Taxonomy" id="256318"/>
    <lineage>
        <taxon>unclassified sequences</taxon>
        <taxon>metagenomes</taxon>
    </lineage>
</organism>
<gene>
    <name evidence="4" type="ORF">DF3PB_3510004</name>
</gene>
<feature type="transmembrane region" description="Helical" evidence="2">
    <location>
        <begin position="12"/>
        <end position="38"/>
    </location>
</feature>
<dbReference type="GO" id="GO:0006537">
    <property type="term" value="P:glutamate biosynthetic process"/>
    <property type="evidence" value="ECO:0007669"/>
    <property type="project" value="InterPro"/>
</dbReference>
<feature type="domain" description="Glutamate synthase" evidence="3">
    <location>
        <begin position="124"/>
        <end position="467"/>
    </location>
</feature>
<dbReference type="PANTHER" id="PTHR43819">
    <property type="entry name" value="ARCHAEAL-TYPE GLUTAMATE SYNTHASE [NADPH]"/>
    <property type="match status" value="1"/>
</dbReference>
<dbReference type="PIRSF" id="PIRSF006429">
    <property type="entry name" value="GOGAT_lg_2"/>
    <property type="match status" value="1"/>
</dbReference>
<name>A0A380TF81_9ZZZZ</name>
<dbReference type="CDD" id="cd02808">
    <property type="entry name" value="GltS_FMN"/>
    <property type="match status" value="1"/>
</dbReference>
<sequence>MDALSIPQFLMTFLAVLAALFVFAVGLAALAVVVMFVVDITQTRHAIRRNFPVIGRLRYFLEHLGVFFRQYFFAMDREELPFNRAQRSWVYRAAKNLDNTQPFGSTRDLKTPGSVLFANAAFPRLDANKAEMAPMIIGAGCPQPYAAESLFNISGMSFGAISKPAILALSNGARIAGCWMNTGEGGLSPYHLEGGCDLVFQIGTAKYGVRDDAGHLDESRLAAIARHAQVRMFEIKLSQGAKPGKGGILPAAKVTEEIAAIRGIPLGKDSLSPNRHNDISTVDELLDAVGRVRRITGKPTGFKLVIGDPAWLEELCRAVVRRGLASAPDFITIDSADGGTGAAPMSLLDYVGLPIQESLIAAVDTLVHHGLRERIRVIASGKLITPADVAWALCAGADFVTSARGFLFALGCIQSMQCNKNTCAAGITTHNPRLQRGLDPVDKAERVHHYVVNMLHEVAVIAHACGVDDARQLRREHCRIVVAPGHSVPLSGAQAQPADTAKASSKAA</sequence>
<keyword evidence="2" id="KW-1133">Transmembrane helix</keyword>
<dbReference type="InterPro" id="IPR002932">
    <property type="entry name" value="Glu_synthdom"/>
</dbReference>
<accession>A0A380TF81</accession>
<reference evidence="4" key="1">
    <citation type="submission" date="2018-07" db="EMBL/GenBank/DDBJ databases">
        <authorList>
            <person name="Quirk P.G."/>
            <person name="Krulwich T.A."/>
        </authorList>
    </citation>
    <scope>NUCLEOTIDE SEQUENCE</scope>
</reference>
<evidence type="ECO:0000256" key="2">
    <source>
        <dbReference type="SAM" id="Phobius"/>
    </source>
</evidence>
<protein>
    <submittedName>
        <fullName evidence="4">Ferredoxin-dependent glutamate synthase</fullName>
    </submittedName>
</protein>
<dbReference type="Gene3D" id="3.20.20.70">
    <property type="entry name" value="Aldolase class I"/>
    <property type="match status" value="1"/>
</dbReference>
<dbReference type="AlphaFoldDB" id="A0A380TF81"/>
<keyword evidence="2" id="KW-0812">Transmembrane</keyword>
<evidence type="ECO:0000256" key="1">
    <source>
        <dbReference type="ARBA" id="ARBA00009716"/>
    </source>
</evidence>
<proteinExistence type="inferred from homology"/>
<keyword evidence="2" id="KW-0472">Membrane</keyword>
<dbReference type="GO" id="GO:0015930">
    <property type="term" value="F:glutamate synthase activity"/>
    <property type="evidence" value="ECO:0007669"/>
    <property type="project" value="InterPro"/>
</dbReference>
<dbReference type="SUPFAM" id="SSF51395">
    <property type="entry name" value="FMN-linked oxidoreductases"/>
    <property type="match status" value="1"/>
</dbReference>